<proteinExistence type="predicted"/>
<evidence type="ECO:0000256" key="1">
    <source>
        <dbReference type="SAM" id="MobiDB-lite"/>
    </source>
</evidence>
<feature type="compositionally biased region" description="Basic and acidic residues" evidence="1">
    <location>
        <begin position="1435"/>
        <end position="1447"/>
    </location>
</feature>
<feature type="compositionally biased region" description="Polar residues" evidence="1">
    <location>
        <begin position="1375"/>
        <end position="1385"/>
    </location>
</feature>
<evidence type="ECO:0000313" key="2">
    <source>
        <dbReference type="EMBL" id="DBA52213.1"/>
    </source>
</evidence>
<accession>A0AAT9JGA8</accession>
<organism evidence="2">
    <name type="scientific">Nitrosopumilaceae spindle-shaped virus</name>
    <dbReference type="NCBI Taxonomy" id="3065433"/>
    <lineage>
        <taxon>Viruses</taxon>
    </lineage>
</organism>
<reference evidence="2" key="1">
    <citation type="journal article" date="2024" name="Environ. Microbiol. Rep.">
        <title>Hiding in plain sight: The discovery of complete genomes of 11 hypothetical spindle-shaped viruses that putatively infect mesophilic ammonia-oxidizing archaea.</title>
        <authorList>
            <person name="Ni Y."/>
            <person name="Xu T."/>
            <person name="Yan S."/>
            <person name="Chen L."/>
            <person name="Wang Y."/>
        </authorList>
    </citation>
    <scope>NUCLEOTIDE SEQUENCE</scope>
    <source>
        <strain evidence="2">NYM1</strain>
    </source>
</reference>
<feature type="compositionally biased region" description="Low complexity" evidence="1">
    <location>
        <begin position="1386"/>
        <end position="1397"/>
    </location>
</feature>
<reference evidence="2" key="2">
    <citation type="submission" date="2024-03" db="EMBL/GenBank/DDBJ databases">
        <authorList>
            <person name="Ni Y."/>
            <person name="Xu T."/>
            <person name="Yan S."/>
            <person name="Chen L."/>
            <person name="Wang Y."/>
        </authorList>
    </citation>
    <scope>NUCLEOTIDE SEQUENCE</scope>
    <source>
        <strain evidence="2">NYM1</strain>
    </source>
</reference>
<sequence>MSSDPLDRKVLAQDLPQHEELTQKARAERAAKEKADYEAAVKQYEKDEKAAEEQYQKEVAEYNKKLSESAKQQDQYDAEIQRLEAEKQKELADAHRSVWGAGGSRNRSELKTLENRITKDYNSLIKQAAEKQRVEKGYQQFREAYPGQILPRNVAETFRSSPSFSLVGLYEKKMEGKAAQAEYKRQASVQTAQALARKQSVEYHSNIPNMGYISSGLGTERGDAVKPLPDAPIGKKAVETRQRLTNVDTGQSIMGAQNYVPEITITRTETYRETPDGPVLVRNVERTIPEKKATKGAPLLANPLAFVASLDRQNVDAAGKPITPKVQPKSNIEILKETLSRYQALTGEQKAPYKSVLEASLTDEGRRIDPISKLFIEQSALKQYNTRAEAFGLTEAKGRKGIIKKDGKQIFDLETGLGDVTLGRKLGFVYDYNLQRPTEEKPVLFEGSLQYVLSPKVQGPQQPKLEEAKAFPGTLEYAVAAEPKQTGFNKSLENQYNKLGELQEITAKKAKSGDPRDILVQIAYAPSEAMRSIIGAGGSIVNLFEQNIDPITEKQLNLKRTARPAPIIFQSDVAGTVVLPYQFEKGRFDVSFEEYAQRQKQFIEKKGLPAYAIGIGFDYAGLKGVPSLIKTGARDAPKLLSKLAVPVGKKQLITVKGGISVPSKTWDVAEKVGFRKGVKPIKTKIPQIGKVTTQQPVPNPFGKERAVPYNLQKAQQRIVGGLQTTKAKAVQVGSKVKTAIQKDSAFPNRSIIEGRNVELPNLTRPAKPDFSKTLESLRIGFEVKKSAFTKRLSEMDKIYRGAIDQPVSPYNRRLESLGIGLRVKRQEFTRGISNIGKKIPELKTPKGIIKFKKQVSFFAKRTSKGIEKRKENLVKNLSKLKPTIKAPYLPQKTSLEIAKFKQKEKLDATLARMRKVAVAEEKPKVVVPKLSKNFLSRLKRGGISEPWDFKSIVKPFQKPSLRKEFASGIRGAPIGKIKGTTSRKEFARMLTETKERKGIYNLSNISTKAGLGIKEPTVKDLIAQGVSKESRVAKLRDVKALRFPSQIKTQAGFGRKIPTVKELIKEGEFKQSRFIELQKQERFSAPFTKAGFGIKEKSVKELIGEGLYKQKRFEQLQRQERFSAPFTRAGFGIKEKSVKELIGEGLSKAERISRIKNINDLKAPAQTIKPIFPVPRKPTELENILEGFKKEKPKGQPYKKVRIDKYVPKYPKEWEKWRGVGIVTAAGTITALGLGQEKAEALPLVQIGKIAGRTVESGGQILIYPEIKGGSKSFGSLGKTKSPSLLVPPTLKETQREDDEELTLFARPKTRQVLTVLPKVSFEFSTPQRVQESIRSKIIQPAKITIAQKPRQATRQRQRSKTIQVPKYEIAQIQRVSPRQTQKQTPKLASPLAPKAPTRLRAPQRQPLREKPVQITLLRTRPPPRPPKIIFAWPPDREPEKKKERKKEKSVLGFFLGNVPTSQIEGMFGRRREITLGKEKITRTLRGDARVLLGKSRTQKRTKKQEDMFGFSKKKTKFF</sequence>
<feature type="region of interest" description="Disordered" evidence="1">
    <location>
        <begin position="1418"/>
        <end position="1447"/>
    </location>
</feature>
<protein>
    <submittedName>
        <fullName evidence="2">ORF6</fullName>
    </submittedName>
</protein>
<feature type="region of interest" description="Disordered" evidence="1">
    <location>
        <begin position="1375"/>
        <end position="1406"/>
    </location>
</feature>
<dbReference type="EMBL" id="BK067792">
    <property type="protein sequence ID" value="DBA52213.1"/>
    <property type="molecule type" value="Genomic_DNA"/>
</dbReference>
<name>A0AAT9JGA8_9VIRU</name>
<feature type="region of interest" description="Disordered" evidence="1">
    <location>
        <begin position="1"/>
        <end position="35"/>
    </location>
</feature>